<dbReference type="PROSITE" id="PS51898">
    <property type="entry name" value="TYR_RECOMBINASE"/>
    <property type="match status" value="1"/>
</dbReference>
<keyword evidence="2" id="KW-0229">DNA integration</keyword>
<dbReference type="InterPro" id="IPR053876">
    <property type="entry name" value="Phage_int_M"/>
</dbReference>
<dbReference type="CDD" id="cd00796">
    <property type="entry name" value="INT_Rci_Hp1_C"/>
    <property type="match status" value="1"/>
</dbReference>
<dbReference type="InterPro" id="IPR002104">
    <property type="entry name" value="Integrase_catalytic"/>
</dbReference>
<reference evidence="9" key="1">
    <citation type="submission" date="2021-02" db="EMBL/GenBank/DDBJ databases">
        <title>Sulfurospirillum tamanensis sp. nov.</title>
        <authorList>
            <person name="Merkel A.Y."/>
        </authorList>
    </citation>
    <scope>NUCLEOTIDE SEQUENCE [LARGE SCALE GENOMIC DNA]</scope>
    <source>
        <strain evidence="9">T05b</strain>
    </source>
</reference>
<dbReference type="InterPro" id="IPR044068">
    <property type="entry name" value="CB"/>
</dbReference>
<dbReference type="InterPro" id="IPR011010">
    <property type="entry name" value="DNA_brk_join_enz"/>
</dbReference>
<evidence type="ECO:0000256" key="2">
    <source>
        <dbReference type="ARBA" id="ARBA00022908"/>
    </source>
</evidence>
<organism evidence="8 9">
    <name type="scientific">Sulfurospirillum tamanense</name>
    <dbReference type="NCBI Taxonomy" id="2813362"/>
    <lineage>
        <taxon>Bacteria</taxon>
        <taxon>Pseudomonadati</taxon>
        <taxon>Campylobacterota</taxon>
        <taxon>Epsilonproteobacteria</taxon>
        <taxon>Campylobacterales</taxon>
        <taxon>Sulfurospirillaceae</taxon>
        <taxon>Sulfurospirillum</taxon>
    </lineage>
</organism>
<evidence type="ECO:0000256" key="4">
    <source>
        <dbReference type="ARBA" id="ARBA00023172"/>
    </source>
</evidence>
<feature type="domain" description="Tyr recombinase" evidence="6">
    <location>
        <begin position="178"/>
        <end position="351"/>
    </location>
</feature>
<dbReference type="InterPro" id="IPR050808">
    <property type="entry name" value="Phage_Integrase"/>
</dbReference>
<keyword evidence="4" id="KW-0233">DNA recombination</keyword>
<evidence type="ECO:0000259" key="6">
    <source>
        <dbReference type="PROSITE" id="PS51898"/>
    </source>
</evidence>
<accession>A0ABS2WQ69</accession>
<dbReference type="InterPro" id="IPR010998">
    <property type="entry name" value="Integrase_recombinase_N"/>
</dbReference>
<reference evidence="8 9" key="3">
    <citation type="submission" date="2021-02" db="EMBL/GenBank/DDBJ databases">
        <authorList>
            <person name="Merkel A.Y."/>
        </authorList>
    </citation>
    <scope>NUCLEOTIDE SEQUENCE [LARGE SCALE GENOMIC DNA]</scope>
    <source>
        <strain evidence="8 9">T05b</strain>
    </source>
</reference>
<dbReference type="InterPro" id="IPR013762">
    <property type="entry name" value="Integrase-like_cat_sf"/>
</dbReference>
<keyword evidence="3 5" id="KW-0238">DNA-binding</keyword>
<protein>
    <submittedName>
        <fullName evidence="8">Site-specific integrase</fullName>
    </submittedName>
</protein>
<dbReference type="Pfam" id="PF00589">
    <property type="entry name" value="Phage_integrase"/>
    <property type="match status" value="1"/>
</dbReference>
<comment type="caution">
    <text evidence="8">The sequence shown here is derived from an EMBL/GenBank/DDBJ whole genome shotgun (WGS) entry which is preliminary data.</text>
</comment>
<reference evidence="8 9" key="2">
    <citation type="submission" date="2021-02" db="EMBL/GenBank/DDBJ databases">
        <title>Sulfurospirillum tamanensis sp. nov.</title>
        <authorList>
            <person name="Frolova A."/>
            <person name="Merkel A."/>
            <person name="Slobodkin A."/>
        </authorList>
    </citation>
    <scope>NUCLEOTIDE SEQUENCE [LARGE SCALE GENOMIC DNA]</scope>
    <source>
        <strain evidence="8 9">T05b</strain>
    </source>
</reference>
<evidence type="ECO:0000256" key="5">
    <source>
        <dbReference type="PROSITE-ProRule" id="PRU01248"/>
    </source>
</evidence>
<dbReference type="Proteomes" id="UP000703590">
    <property type="component" value="Unassembled WGS sequence"/>
</dbReference>
<dbReference type="RefSeq" id="WP_205458346.1">
    <property type="nucleotide sequence ID" value="NZ_JAFHKK010000005.1"/>
</dbReference>
<dbReference type="Gene3D" id="1.10.443.10">
    <property type="entry name" value="Intergrase catalytic core"/>
    <property type="match status" value="1"/>
</dbReference>
<keyword evidence="9" id="KW-1185">Reference proteome</keyword>
<name>A0ABS2WQ69_9BACT</name>
<dbReference type="PANTHER" id="PTHR30629">
    <property type="entry name" value="PROPHAGE INTEGRASE"/>
    <property type="match status" value="1"/>
</dbReference>
<sequence>MRNDLIKTKFPGVYYIIDPTSKVKTYFARIKIIGLVNTDQIVGYSNDEIRTNPSIAYQKRNELIASLKSGKPLNKKITLQALFDEYIKHATLTQRKSTLDTKVYYFKKHFLKLSKKNITDIKTSDLQNLISSLLQKGYAPQTAKHQRNLIKAILNYAIKKRYIEINPAQNIEIPKFNNERKFFIEDEKAKMLYEEILDIPNNSYRLMFLFLLRGRRKGEILSLEWQDIDFYQKSYTIRDENNKISESQKYLLDDELLEHFTFLERGQKGLVFPSPITGKKMTDFPRSVWREMKNKLGLKMRLHDFRHLLGFTLVNNNIPLEIISKTLGHKSIKTTQRYSNMKEEMAKLGSDTFLDLLKK</sequence>
<dbReference type="Pfam" id="PF22022">
    <property type="entry name" value="Phage_int_M"/>
    <property type="match status" value="1"/>
</dbReference>
<evidence type="ECO:0000256" key="1">
    <source>
        <dbReference type="ARBA" id="ARBA00008857"/>
    </source>
</evidence>
<dbReference type="SUPFAM" id="SSF56349">
    <property type="entry name" value="DNA breaking-rejoining enzymes"/>
    <property type="match status" value="1"/>
</dbReference>
<dbReference type="Gene3D" id="1.10.150.130">
    <property type="match status" value="1"/>
</dbReference>
<dbReference type="EMBL" id="JAFHKK010000005">
    <property type="protein sequence ID" value="MBN2963837.1"/>
    <property type="molecule type" value="Genomic_DNA"/>
</dbReference>
<evidence type="ECO:0000313" key="8">
    <source>
        <dbReference type="EMBL" id="MBN2963837.1"/>
    </source>
</evidence>
<evidence type="ECO:0000259" key="7">
    <source>
        <dbReference type="PROSITE" id="PS51900"/>
    </source>
</evidence>
<proteinExistence type="inferred from homology"/>
<dbReference type="PANTHER" id="PTHR30629:SF2">
    <property type="entry name" value="PROPHAGE INTEGRASE INTS-RELATED"/>
    <property type="match status" value="1"/>
</dbReference>
<feature type="domain" description="Core-binding (CB)" evidence="7">
    <location>
        <begin position="77"/>
        <end position="158"/>
    </location>
</feature>
<evidence type="ECO:0000256" key="3">
    <source>
        <dbReference type="ARBA" id="ARBA00023125"/>
    </source>
</evidence>
<evidence type="ECO:0000313" key="9">
    <source>
        <dbReference type="Proteomes" id="UP000703590"/>
    </source>
</evidence>
<comment type="similarity">
    <text evidence="1">Belongs to the 'phage' integrase family.</text>
</comment>
<gene>
    <name evidence="8" type="ORF">JWV37_03500</name>
</gene>
<dbReference type="PROSITE" id="PS51900">
    <property type="entry name" value="CB"/>
    <property type="match status" value="1"/>
</dbReference>